<dbReference type="PRINTS" id="PR00153">
    <property type="entry name" value="CSAPPISMRASE"/>
</dbReference>
<dbReference type="PROSITE" id="PS51257">
    <property type="entry name" value="PROKAR_LIPOPROTEIN"/>
    <property type="match status" value="1"/>
</dbReference>
<dbReference type="Gene3D" id="2.40.100.10">
    <property type="entry name" value="Cyclophilin-like"/>
    <property type="match status" value="1"/>
</dbReference>
<dbReference type="SUPFAM" id="SSF50891">
    <property type="entry name" value="Cyclophilin-like"/>
    <property type="match status" value="1"/>
</dbReference>
<keyword evidence="2" id="KW-0697">Rotamase</keyword>
<dbReference type="PROSITE" id="PS50072">
    <property type="entry name" value="CSA_PPIASE_2"/>
    <property type="match status" value="1"/>
</dbReference>
<dbReference type="Pfam" id="PF00160">
    <property type="entry name" value="Pro_isomerase"/>
    <property type="match status" value="1"/>
</dbReference>
<dbReference type="InterPro" id="IPR029000">
    <property type="entry name" value="Cyclophilin-like_dom_sf"/>
</dbReference>
<evidence type="ECO:0000313" key="5">
    <source>
        <dbReference type="EMBL" id="ADO83768.1"/>
    </source>
</evidence>
<dbReference type="InterPro" id="IPR044666">
    <property type="entry name" value="Cyclophilin_A-like"/>
</dbReference>
<sequence>MKRLFTFAALVMAVFLMSGCSYLKKMDNEMNAVKYNDIRATFVTSQGEINFYLYPEAAPITVVNFINLAQRGYYNDNKIHRAVDNFIVQAGDPTETGKGGPGYTIPDETVSWLDFYQQGMLAMANAGPGTGGSQYFLTLYPADWLNGKHTIFGEYVADKDFEVMQKLEYGDVIKEIKFAGNIDFLLSLYKDDIEKWNSVLDEKFPNLKKYPIKNPEEFGGQAAQYREELEKIYAVKEEKTKEKKESLIPRFLRSVEKKFKEKKSGTEDISGKTDDIYPIEDGELQISGESSDGIEGEVETDNINTTETGEKSFWQKLKFWN</sequence>
<dbReference type="AlphaFoldDB" id="E3HBF3"/>
<dbReference type="KEGG" id="ipo:Ilyop_1997"/>
<keyword evidence="3 5" id="KW-0413">Isomerase</keyword>
<geneLocation type="plasmid" evidence="5 6">
    <name>pILYOP01</name>
</geneLocation>
<name>E3HBF3_ILYPC</name>
<accession>E3HBF3</accession>
<dbReference type="HOGENOM" id="CLU_012062_16_4_0"/>
<dbReference type="GO" id="GO:0003755">
    <property type="term" value="F:peptidyl-prolyl cis-trans isomerase activity"/>
    <property type="evidence" value="ECO:0007669"/>
    <property type="project" value="UniProtKB-KW"/>
</dbReference>
<evidence type="ECO:0000256" key="1">
    <source>
        <dbReference type="ARBA" id="ARBA00013194"/>
    </source>
</evidence>
<dbReference type="Proteomes" id="UP000006875">
    <property type="component" value="Plasmid pILYOP01"/>
</dbReference>
<keyword evidence="6" id="KW-1185">Reference proteome</keyword>
<dbReference type="CDD" id="cd00317">
    <property type="entry name" value="cyclophilin"/>
    <property type="match status" value="1"/>
</dbReference>
<feature type="domain" description="PPIase cyclophilin-type" evidence="4">
    <location>
        <begin position="47"/>
        <end position="168"/>
    </location>
</feature>
<evidence type="ECO:0000256" key="2">
    <source>
        <dbReference type="ARBA" id="ARBA00023110"/>
    </source>
</evidence>
<keyword evidence="5" id="KW-0614">Plasmid</keyword>
<evidence type="ECO:0000313" key="6">
    <source>
        <dbReference type="Proteomes" id="UP000006875"/>
    </source>
</evidence>
<dbReference type="OrthoDB" id="9807797at2"/>
<dbReference type="EC" id="5.2.1.8" evidence="1"/>
<dbReference type="InterPro" id="IPR002130">
    <property type="entry name" value="Cyclophilin-type_PPIase_dom"/>
</dbReference>
<protein>
    <recommendedName>
        <fullName evidence="1">peptidylprolyl isomerase</fullName>
        <ecNumber evidence="1">5.2.1.8</ecNumber>
    </recommendedName>
</protein>
<dbReference type="PANTHER" id="PTHR45625">
    <property type="entry name" value="PEPTIDYL-PROLYL CIS-TRANS ISOMERASE-RELATED"/>
    <property type="match status" value="1"/>
</dbReference>
<gene>
    <name evidence="5" type="ordered locus">Ilyop_1997</name>
</gene>
<dbReference type="EMBL" id="CP002282">
    <property type="protein sequence ID" value="ADO83768.1"/>
    <property type="molecule type" value="Genomic_DNA"/>
</dbReference>
<reference evidence="5 6" key="1">
    <citation type="journal article" date="2010" name="Stand. Genomic Sci.">
        <title>Complete genome sequence of Ilyobacter polytropus type strain (CuHbu1).</title>
        <authorList>
            <person name="Sikorski J."/>
            <person name="Chertkov O."/>
            <person name="Lapidus A."/>
            <person name="Nolan M."/>
            <person name="Lucas S."/>
            <person name="Del Rio T.G."/>
            <person name="Tice H."/>
            <person name="Cheng J.F."/>
            <person name="Tapia R."/>
            <person name="Han C."/>
            <person name="Goodwin L."/>
            <person name="Pitluck S."/>
            <person name="Liolios K."/>
            <person name="Ivanova N."/>
            <person name="Mavromatis K."/>
            <person name="Mikhailova N."/>
            <person name="Pati A."/>
            <person name="Chen A."/>
            <person name="Palaniappan K."/>
            <person name="Land M."/>
            <person name="Hauser L."/>
            <person name="Chang Y.J."/>
            <person name="Jeffries C.D."/>
            <person name="Brambilla E."/>
            <person name="Yasawong M."/>
            <person name="Rohde M."/>
            <person name="Pukall R."/>
            <person name="Spring S."/>
            <person name="Goker M."/>
            <person name="Woyke T."/>
            <person name="Bristow J."/>
            <person name="Eisen J.A."/>
            <person name="Markowitz V."/>
            <person name="Hugenholtz P."/>
            <person name="Kyrpides N.C."/>
            <person name="Klenk H.P."/>
        </authorList>
    </citation>
    <scope>NUCLEOTIDE SEQUENCE [LARGE SCALE GENOMIC DNA]</scope>
    <source>
        <strain evidence="6">ATCC 51220 / DSM 2926 / LMG 16218 / CuHBu1</strain>
        <plasmid evidence="6">pILYOP01</plasmid>
    </source>
</reference>
<evidence type="ECO:0000259" key="4">
    <source>
        <dbReference type="PROSITE" id="PS50072"/>
    </source>
</evidence>
<organism evidence="5 6">
    <name type="scientific">Ilyobacter polytropus (strain ATCC 51220 / DSM 2926 / LMG 16218 / CuHBu1)</name>
    <dbReference type="NCBI Taxonomy" id="572544"/>
    <lineage>
        <taxon>Bacteria</taxon>
        <taxon>Fusobacteriati</taxon>
        <taxon>Fusobacteriota</taxon>
        <taxon>Fusobacteriia</taxon>
        <taxon>Fusobacteriales</taxon>
        <taxon>Fusobacteriaceae</taxon>
        <taxon>Ilyobacter</taxon>
    </lineage>
</organism>
<dbReference type="PANTHER" id="PTHR45625:SF4">
    <property type="entry name" value="PEPTIDYLPROLYL ISOMERASE DOMAIN AND WD REPEAT-CONTAINING PROTEIN 1"/>
    <property type="match status" value="1"/>
</dbReference>
<proteinExistence type="predicted"/>
<evidence type="ECO:0000256" key="3">
    <source>
        <dbReference type="ARBA" id="ARBA00023235"/>
    </source>
</evidence>